<evidence type="ECO:0000256" key="1">
    <source>
        <dbReference type="ARBA" id="ARBA00006068"/>
    </source>
</evidence>
<dbReference type="AlphaFoldDB" id="A0A9D1T8S4"/>
<accession>A0A9D1T8S4</accession>
<dbReference type="InterPro" id="IPR004474">
    <property type="entry name" value="LytR_CpsA_psr"/>
</dbReference>
<dbReference type="Gene3D" id="3.40.630.190">
    <property type="entry name" value="LCP protein"/>
    <property type="match status" value="1"/>
</dbReference>
<evidence type="ECO:0000313" key="4">
    <source>
        <dbReference type="EMBL" id="HIV22887.1"/>
    </source>
</evidence>
<dbReference type="Proteomes" id="UP000886889">
    <property type="component" value="Unassembled WGS sequence"/>
</dbReference>
<organism evidence="4 5">
    <name type="scientific">Candidatus Merdiplasma excrementigallinarum</name>
    <dbReference type="NCBI Taxonomy" id="2840864"/>
    <lineage>
        <taxon>Bacteria</taxon>
        <taxon>Bacillati</taxon>
        <taxon>Bacillota</taxon>
        <taxon>Clostridia</taxon>
        <taxon>Lachnospirales</taxon>
        <taxon>Lachnospiraceae</taxon>
        <taxon>Lachnospiraceae incertae sedis</taxon>
        <taxon>Candidatus Merdiplasma</taxon>
    </lineage>
</organism>
<comment type="similarity">
    <text evidence="1">Belongs to the LytR/CpsA/Psr (LCP) family.</text>
</comment>
<protein>
    <submittedName>
        <fullName evidence="4">LCP family protein</fullName>
    </submittedName>
</protein>
<evidence type="ECO:0000256" key="2">
    <source>
        <dbReference type="SAM" id="SignalP"/>
    </source>
</evidence>
<dbReference type="Pfam" id="PF03816">
    <property type="entry name" value="LytR_cpsA_psr"/>
    <property type="match status" value="1"/>
</dbReference>
<proteinExistence type="inferred from homology"/>
<feature type="domain" description="Cell envelope-related transcriptional attenuator" evidence="3">
    <location>
        <begin position="54"/>
        <end position="214"/>
    </location>
</feature>
<feature type="chain" id="PRO_5039060139" evidence="2">
    <location>
        <begin position="29"/>
        <end position="294"/>
    </location>
</feature>
<reference evidence="4" key="1">
    <citation type="submission" date="2020-10" db="EMBL/GenBank/DDBJ databases">
        <authorList>
            <person name="Gilroy R."/>
        </authorList>
    </citation>
    <scope>NUCLEOTIDE SEQUENCE</scope>
    <source>
        <strain evidence="4">ChiBcec6-7307</strain>
    </source>
</reference>
<name>A0A9D1T8S4_9FIRM</name>
<dbReference type="NCBIfam" id="TIGR00350">
    <property type="entry name" value="lytR_cpsA_psr"/>
    <property type="match status" value="1"/>
</dbReference>
<evidence type="ECO:0000259" key="3">
    <source>
        <dbReference type="Pfam" id="PF03816"/>
    </source>
</evidence>
<dbReference type="PANTHER" id="PTHR33392:SF6">
    <property type="entry name" value="POLYISOPRENYL-TEICHOIC ACID--PEPTIDOGLYCAN TEICHOIC ACID TRANSFERASE TAGU"/>
    <property type="match status" value="1"/>
</dbReference>
<reference evidence="4" key="2">
    <citation type="journal article" date="2021" name="PeerJ">
        <title>Extensive microbial diversity within the chicken gut microbiome revealed by metagenomics and culture.</title>
        <authorList>
            <person name="Gilroy R."/>
            <person name="Ravi A."/>
            <person name="Getino M."/>
            <person name="Pursley I."/>
            <person name="Horton D.L."/>
            <person name="Alikhan N.F."/>
            <person name="Baker D."/>
            <person name="Gharbi K."/>
            <person name="Hall N."/>
            <person name="Watson M."/>
            <person name="Adriaenssens E.M."/>
            <person name="Foster-Nyarko E."/>
            <person name="Jarju S."/>
            <person name="Secka A."/>
            <person name="Antonio M."/>
            <person name="Oren A."/>
            <person name="Chaudhuri R.R."/>
            <person name="La Ragione R."/>
            <person name="Hildebrand F."/>
            <person name="Pallen M.J."/>
        </authorList>
    </citation>
    <scope>NUCLEOTIDE SEQUENCE</scope>
    <source>
        <strain evidence="4">ChiBcec6-7307</strain>
    </source>
</reference>
<gene>
    <name evidence="4" type="ORF">IAC80_02990</name>
</gene>
<feature type="signal peptide" evidence="2">
    <location>
        <begin position="1"/>
        <end position="28"/>
    </location>
</feature>
<evidence type="ECO:0000313" key="5">
    <source>
        <dbReference type="Proteomes" id="UP000886889"/>
    </source>
</evidence>
<sequence>MKKRRIHRALLLAGVLTVFSGISPLAEAETEKDEGIYDLLLIGVDRRDDSWYGNSDVMILLTVNHDRQTVYMTSFLRDLAADIPGIGVRKLNAACANGGAKLLVETLEENYQVSVDNYAMVDFNAMIQIVDAVGGIELELTREEVSVANDYVKTMCEANGEPYEKHEIKSSGLIHLDGYQAVGHARDRYSGSANDFGRTDRQRDVLSALLEKVKGGDAETLANLMQTVLPCVSHDISQTELLKLLALVPAVLEYDTVEQRIPYEDLYHSENEMLVPDMEETVKRLQETIYQTEE</sequence>
<keyword evidence="2" id="KW-0732">Signal</keyword>
<dbReference type="PANTHER" id="PTHR33392">
    <property type="entry name" value="POLYISOPRENYL-TEICHOIC ACID--PEPTIDOGLYCAN TEICHOIC ACID TRANSFERASE TAGU"/>
    <property type="match status" value="1"/>
</dbReference>
<dbReference type="EMBL" id="DVOS01000031">
    <property type="protein sequence ID" value="HIV22887.1"/>
    <property type="molecule type" value="Genomic_DNA"/>
</dbReference>
<comment type="caution">
    <text evidence="4">The sequence shown here is derived from an EMBL/GenBank/DDBJ whole genome shotgun (WGS) entry which is preliminary data.</text>
</comment>
<dbReference type="InterPro" id="IPR050922">
    <property type="entry name" value="LytR/CpsA/Psr_CW_biosynth"/>
</dbReference>